<sequence>MDRQMSLHHLLAAYGEAMENGHKELVEVIIRSIKGKINPFGKFAHFGANSAIIEVVPDDAQTIHIVDFDMGQGIQWTPIIKAMGQRRKALRFTSIKKTEEESTSDQWRFEETKKRLVDYTNLFGLRLQVKEMTIEEFPSELR</sequence>
<dbReference type="InterPro" id="IPR005202">
    <property type="entry name" value="TF_GRAS"/>
</dbReference>
<feature type="short sequence motif" description="VHIID" evidence="3">
    <location>
        <begin position="63"/>
        <end position="67"/>
    </location>
</feature>
<comment type="similarity">
    <text evidence="3">Belongs to the GRAS family.</text>
</comment>
<evidence type="ECO:0000313" key="4">
    <source>
        <dbReference type="EMBL" id="PHT72722.1"/>
    </source>
</evidence>
<dbReference type="STRING" id="4072.A0A2G2YSJ8"/>
<dbReference type="AlphaFoldDB" id="A0A2G2YSJ8"/>
<dbReference type="OMA" id="MTIEEFP"/>
<dbReference type="SMR" id="A0A2G2YSJ8"/>
<dbReference type="Pfam" id="PF03514">
    <property type="entry name" value="GRAS"/>
    <property type="match status" value="1"/>
</dbReference>
<comment type="caution">
    <text evidence="3">Lacks conserved residue(s) required for the propagation of feature annotation.</text>
</comment>
<evidence type="ECO:0000256" key="1">
    <source>
        <dbReference type="ARBA" id="ARBA00023015"/>
    </source>
</evidence>
<keyword evidence="2" id="KW-0804">Transcription</keyword>
<dbReference type="PANTHER" id="PTHR31636">
    <property type="entry name" value="OSJNBA0084A10.13 PROTEIN-RELATED"/>
    <property type="match status" value="1"/>
</dbReference>
<keyword evidence="5" id="KW-1185">Reference proteome</keyword>
<dbReference type="Proteomes" id="UP000222542">
    <property type="component" value="Unassembled WGS sequence"/>
</dbReference>
<accession>A0A2G2YSJ8</accession>
<protein>
    <submittedName>
        <fullName evidence="4">Uncharacterized protein</fullName>
    </submittedName>
</protein>
<name>A0A2G2YSJ8_CAPAN</name>
<evidence type="ECO:0000313" key="5">
    <source>
        <dbReference type="Proteomes" id="UP000222542"/>
    </source>
</evidence>
<proteinExistence type="inferred from homology"/>
<organism evidence="4 5">
    <name type="scientific">Capsicum annuum</name>
    <name type="common">Capsicum pepper</name>
    <dbReference type="NCBI Taxonomy" id="4072"/>
    <lineage>
        <taxon>Eukaryota</taxon>
        <taxon>Viridiplantae</taxon>
        <taxon>Streptophyta</taxon>
        <taxon>Embryophyta</taxon>
        <taxon>Tracheophyta</taxon>
        <taxon>Spermatophyta</taxon>
        <taxon>Magnoliopsida</taxon>
        <taxon>eudicotyledons</taxon>
        <taxon>Gunneridae</taxon>
        <taxon>Pentapetalae</taxon>
        <taxon>asterids</taxon>
        <taxon>lamiids</taxon>
        <taxon>Solanales</taxon>
        <taxon>Solanaceae</taxon>
        <taxon>Solanoideae</taxon>
        <taxon>Capsiceae</taxon>
        <taxon>Capsicum</taxon>
    </lineage>
</organism>
<reference evidence="4 5" key="2">
    <citation type="journal article" date="2017" name="Genome Biol.">
        <title>New reference genome sequences of hot pepper reveal the massive evolution of plant disease-resistance genes by retroduplication.</title>
        <authorList>
            <person name="Kim S."/>
            <person name="Park J."/>
            <person name="Yeom S.I."/>
            <person name="Kim Y.M."/>
            <person name="Seo E."/>
            <person name="Kim K.T."/>
            <person name="Kim M.S."/>
            <person name="Lee J.M."/>
            <person name="Cheong K."/>
            <person name="Shin H.S."/>
            <person name="Kim S.B."/>
            <person name="Han K."/>
            <person name="Lee J."/>
            <person name="Park M."/>
            <person name="Lee H.A."/>
            <person name="Lee H.Y."/>
            <person name="Lee Y."/>
            <person name="Oh S."/>
            <person name="Lee J.H."/>
            <person name="Choi E."/>
            <person name="Choi E."/>
            <person name="Lee S.E."/>
            <person name="Jeon J."/>
            <person name="Kim H."/>
            <person name="Choi G."/>
            <person name="Song H."/>
            <person name="Lee J."/>
            <person name="Lee S.C."/>
            <person name="Kwon J.K."/>
            <person name="Lee H.Y."/>
            <person name="Koo N."/>
            <person name="Hong Y."/>
            <person name="Kim R.W."/>
            <person name="Kang W.H."/>
            <person name="Huh J.H."/>
            <person name="Kang B.C."/>
            <person name="Yang T.J."/>
            <person name="Lee Y.H."/>
            <person name="Bennetzen J.L."/>
            <person name="Choi D."/>
        </authorList>
    </citation>
    <scope>NUCLEOTIDE SEQUENCE [LARGE SCALE GENOMIC DNA]</scope>
    <source>
        <strain evidence="5">cv. CM334</strain>
    </source>
</reference>
<reference evidence="4 5" key="1">
    <citation type="journal article" date="2014" name="Nat. Genet.">
        <title>Genome sequence of the hot pepper provides insights into the evolution of pungency in Capsicum species.</title>
        <authorList>
            <person name="Kim S."/>
            <person name="Park M."/>
            <person name="Yeom S.I."/>
            <person name="Kim Y.M."/>
            <person name="Lee J.M."/>
            <person name="Lee H.A."/>
            <person name="Seo E."/>
            <person name="Choi J."/>
            <person name="Cheong K."/>
            <person name="Kim K.T."/>
            <person name="Jung K."/>
            <person name="Lee G.W."/>
            <person name="Oh S.K."/>
            <person name="Bae C."/>
            <person name="Kim S.B."/>
            <person name="Lee H.Y."/>
            <person name="Kim S.Y."/>
            <person name="Kim M.S."/>
            <person name="Kang B.C."/>
            <person name="Jo Y.D."/>
            <person name="Yang H.B."/>
            <person name="Jeong H.J."/>
            <person name="Kang W.H."/>
            <person name="Kwon J.K."/>
            <person name="Shin C."/>
            <person name="Lim J.Y."/>
            <person name="Park J.H."/>
            <person name="Huh J.H."/>
            <person name="Kim J.S."/>
            <person name="Kim B.D."/>
            <person name="Cohen O."/>
            <person name="Paran I."/>
            <person name="Suh M.C."/>
            <person name="Lee S.B."/>
            <person name="Kim Y.K."/>
            <person name="Shin Y."/>
            <person name="Noh S.J."/>
            <person name="Park J."/>
            <person name="Seo Y.S."/>
            <person name="Kwon S.Y."/>
            <person name="Kim H.A."/>
            <person name="Park J.M."/>
            <person name="Kim H.J."/>
            <person name="Choi S.B."/>
            <person name="Bosland P.W."/>
            <person name="Reeves G."/>
            <person name="Jo S.H."/>
            <person name="Lee B.W."/>
            <person name="Cho H.T."/>
            <person name="Choi H.S."/>
            <person name="Lee M.S."/>
            <person name="Yu Y."/>
            <person name="Do Choi Y."/>
            <person name="Park B.S."/>
            <person name="van Deynze A."/>
            <person name="Ashrafi H."/>
            <person name="Hill T."/>
            <person name="Kim W.T."/>
            <person name="Pai H.S."/>
            <person name="Ahn H.K."/>
            <person name="Yeam I."/>
            <person name="Giovannoni J.J."/>
            <person name="Rose J.K."/>
            <person name="Sorensen I."/>
            <person name="Lee S.J."/>
            <person name="Kim R.W."/>
            <person name="Choi I.Y."/>
            <person name="Choi B.S."/>
            <person name="Lim J.S."/>
            <person name="Lee Y.H."/>
            <person name="Choi D."/>
        </authorList>
    </citation>
    <scope>NUCLEOTIDE SEQUENCE [LARGE SCALE GENOMIC DNA]</scope>
    <source>
        <strain evidence="5">cv. CM334</strain>
    </source>
</reference>
<dbReference type="Gramene" id="PHT72722">
    <property type="protein sequence ID" value="PHT72722"/>
    <property type="gene ID" value="T459_23507"/>
</dbReference>
<gene>
    <name evidence="4" type="ORF">T459_23507</name>
</gene>
<dbReference type="PROSITE" id="PS50985">
    <property type="entry name" value="GRAS"/>
    <property type="match status" value="1"/>
</dbReference>
<comment type="caution">
    <text evidence="4">The sequence shown here is derived from an EMBL/GenBank/DDBJ whole genome shotgun (WGS) entry which is preliminary data.</text>
</comment>
<dbReference type="EMBL" id="AYRZ02000009">
    <property type="protein sequence ID" value="PHT72722.1"/>
    <property type="molecule type" value="Genomic_DNA"/>
</dbReference>
<evidence type="ECO:0000256" key="2">
    <source>
        <dbReference type="ARBA" id="ARBA00023163"/>
    </source>
</evidence>
<keyword evidence="1" id="KW-0805">Transcription regulation</keyword>
<evidence type="ECO:0000256" key="3">
    <source>
        <dbReference type="PROSITE-ProRule" id="PRU01191"/>
    </source>
</evidence>